<evidence type="ECO:0000256" key="8">
    <source>
        <dbReference type="RuleBase" id="RU363041"/>
    </source>
</evidence>
<evidence type="ECO:0000256" key="2">
    <source>
        <dbReference type="ARBA" id="ARBA00009142"/>
    </source>
</evidence>
<dbReference type="InterPro" id="IPR002781">
    <property type="entry name" value="TM_pro_TauE-like"/>
</dbReference>
<feature type="transmembrane region" description="Helical" evidence="8">
    <location>
        <begin position="105"/>
        <end position="124"/>
    </location>
</feature>
<evidence type="ECO:0000256" key="3">
    <source>
        <dbReference type="ARBA" id="ARBA00022448"/>
    </source>
</evidence>
<protein>
    <recommendedName>
        <fullName evidence="8">Probable membrane transporter protein</fullName>
    </recommendedName>
</protein>
<evidence type="ECO:0000256" key="1">
    <source>
        <dbReference type="ARBA" id="ARBA00004651"/>
    </source>
</evidence>
<comment type="subcellular location">
    <subcellularLocation>
        <location evidence="1 8">Cell membrane</location>
        <topology evidence="1 8">Multi-pass membrane protein</topology>
    </subcellularLocation>
</comment>
<evidence type="ECO:0000313" key="9">
    <source>
        <dbReference type="EMBL" id="GAA1958485.1"/>
    </source>
</evidence>
<dbReference type="Pfam" id="PF01925">
    <property type="entry name" value="TauE"/>
    <property type="match status" value="1"/>
</dbReference>
<keyword evidence="10" id="KW-1185">Reference proteome</keyword>
<feature type="transmembrane region" description="Helical" evidence="8">
    <location>
        <begin position="236"/>
        <end position="254"/>
    </location>
</feature>
<dbReference type="PANTHER" id="PTHR30269:SF0">
    <property type="entry name" value="MEMBRANE TRANSPORTER PROTEIN YFCA-RELATED"/>
    <property type="match status" value="1"/>
</dbReference>
<dbReference type="PANTHER" id="PTHR30269">
    <property type="entry name" value="TRANSMEMBRANE PROTEIN YFCA"/>
    <property type="match status" value="1"/>
</dbReference>
<evidence type="ECO:0000256" key="5">
    <source>
        <dbReference type="ARBA" id="ARBA00022692"/>
    </source>
</evidence>
<keyword evidence="5 8" id="KW-0812">Transmembrane</keyword>
<feature type="transmembrane region" description="Helical" evidence="8">
    <location>
        <begin position="194"/>
        <end position="224"/>
    </location>
</feature>
<feature type="transmembrane region" description="Helical" evidence="8">
    <location>
        <begin position="145"/>
        <end position="174"/>
    </location>
</feature>
<dbReference type="EMBL" id="BAAAMK010000004">
    <property type="protein sequence ID" value="GAA1958485.1"/>
    <property type="molecule type" value="Genomic_DNA"/>
</dbReference>
<evidence type="ECO:0000256" key="6">
    <source>
        <dbReference type="ARBA" id="ARBA00022989"/>
    </source>
</evidence>
<reference evidence="9 10" key="1">
    <citation type="journal article" date="2019" name="Int. J. Syst. Evol. Microbiol.">
        <title>The Global Catalogue of Microorganisms (GCM) 10K type strain sequencing project: providing services to taxonomists for standard genome sequencing and annotation.</title>
        <authorList>
            <consortium name="The Broad Institute Genomics Platform"/>
            <consortium name="The Broad Institute Genome Sequencing Center for Infectious Disease"/>
            <person name="Wu L."/>
            <person name="Ma J."/>
        </authorList>
    </citation>
    <scope>NUCLEOTIDE SEQUENCE [LARGE SCALE GENOMIC DNA]</scope>
    <source>
        <strain evidence="9 10">JCM 13584</strain>
    </source>
</reference>
<dbReference type="InterPro" id="IPR052017">
    <property type="entry name" value="TSUP"/>
</dbReference>
<evidence type="ECO:0000256" key="7">
    <source>
        <dbReference type="ARBA" id="ARBA00023136"/>
    </source>
</evidence>
<sequence length="255" mass="26195">MHHVNPLEFVLLMAGGVVAGSINAVVGSGSLVTFPLLIAFGYPPVLANVTNNVGVLPASLAATYANRAQFRGEWRRLGFILCFSAAGGVAGAVLLLQLPSEAFDAIVPALIVLALLLVVFGPWIKRWTTRLHGGAEHHDHPVATVVVAGLTAVYGGYFGAAQGVLLLALLSITMTGALSRANAYKNAMAAVANLAAAVVFVAATDVAWPAAAAIAIGSFIGGSLGGRYGRHIPQTAYRVVIVVVGLAALAYFVLT</sequence>
<name>A0ABN2QUV1_9MICO</name>
<evidence type="ECO:0000256" key="4">
    <source>
        <dbReference type="ARBA" id="ARBA00022475"/>
    </source>
</evidence>
<comment type="caution">
    <text evidence="9">The sequence shown here is derived from an EMBL/GenBank/DDBJ whole genome shotgun (WGS) entry which is preliminary data.</text>
</comment>
<keyword evidence="7 8" id="KW-0472">Membrane</keyword>
<feature type="transmembrane region" description="Helical" evidence="8">
    <location>
        <begin position="77"/>
        <end position="99"/>
    </location>
</feature>
<dbReference type="Proteomes" id="UP001499954">
    <property type="component" value="Unassembled WGS sequence"/>
</dbReference>
<feature type="transmembrane region" description="Helical" evidence="8">
    <location>
        <begin position="9"/>
        <end position="39"/>
    </location>
</feature>
<keyword evidence="3" id="KW-0813">Transport</keyword>
<gene>
    <name evidence="9" type="ORF">GCM10009717_26240</name>
</gene>
<comment type="similarity">
    <text evidence="2 8">Belongs to the 4-toluene sulfonate uptake permease (TSUP) (TC 2.A.102) family.</text>
</comment>
<feature type="transmembrane region" description="Helical" evidence="8">
    <location>
        <begin position="45"/>
        <end position="65"/>
    </location>
</feature>
<keyword evidence="4 8" id="KW-1003">Cell membrane</keyword>
<accession>A0ABN2QUV1</accession>
<evidence type="ECO:0000313" key="10">
    <source>
        <dbReference type="Proteomes" id="UP001499954"/>
    </source>
</evidence>
<keyword evidence="6 8" id="KW-1133">Transmembrane helix</keyword>
<proteinExistence type="inferred from homology"/>
<organism evidence="9 10">
    <name type="scientific">Agromyces allii</name>
    <dbReference type="NCBI Taxonomy" id="393607"/>
    <lineage>
        <taxon>Bacteria</taxon>
        <taxon>Bacillati</taxon>
        <taxon>Actinomycetota</taxon>
        <taxon>Actinomycetes</taxon>
        <taxon>Micrococcales</taxon>
        <taxon>Microbacteriaceae</taxon>
        <taxon>Agromyces</taxon>
    </lineage>
</organism>